<evidence type="ECO:0000313" key="2">
    <source>
        <dbReference type="Proteomes" id="UP000252558"/>
    </source>
</evidence>
<evidence type="ECO:0000313" key="1">
    <source>
        <dbReference type="EMBL" id="RCU51624.1"/>
    </source>
</evidence>
<keyword evidence="2" id="KW-1185">Reference proteome</keyword>
<name>A0A368NPM7_9GAMM</name>
<accession>A0A368NPM7</accession>
<sequence>MTCECAKYDHITMDRAAISKRVRETKKLRTWLKPLARSNDKEHELFVCEACSQYWQSSRAWNWGNDVYCFKVPQTTVDEWLLLRFVSPDELMVYGYAVSDFLNSGIELGDVECNETDCTSKAIGGLKKCVNHHLANLQQVGSFPSEPEGRWFFPYEERNFKPNV</sequence>
<organism evidence="1 2">
    <name type="scientific">Corallincola holothuriorum</name>
    <dbReference type="NCBI Taxonomy" id="2282215"/>
    <lineage>
        <taxon>Bacteria</taxon>
        <taxon>Pseudomonadati</taxon>
        <taxon>Pseudomonadota</taxon>
        <taxon>Gammaproteobacteria</taxon>
        <taxon>Alteromonadales</taxon>
        <taxon>Psychromonadaceae</taxon>
        <taxon>Corallincola</taxon>
    </lineage>
</organism>
<dbReference type="Proteomes" id="UP000252558">
    <property type="component" value="Unassembled WGS sequence"/>
</dbReference>
<gene>
    <name evidence="1" type="ORF">DU002_03905</name>
</gene>
<reference evidence="1 2" key="1">
    <citation type="submission" date="2018-07" db="EMBL/GenBank/DDBJ databases">
        <title>Corallincola holothuriorum sp. nov., a new facultative anaerobe isolated from sea cucumber Apostichopus japonicus.</title>
        <authorList>
            <person name="Xia H."/>
        </authorList>
    </citation>
    <scope>NUCLEOTIDE SEQUENCE [LARGE SCALE GENOMIC DNA]</scope>
    <source>
        <strain evidence="1 2">C4</strain>
    </source>
</reference>
<proteinExistence type="predicted"/>
<dbReference type="AlphaFoldDB" id="A0A368NPM7"/>
<dbReference type="OrthoDB" id="8780249at2"/>
<comment type="caution">
    <text evidence="1">The sequence shown here is derived from an EMBL/GenBank/DDBJ whole genome shotgun (WGS) entry which is preliminary data.</text>
</comment>
<dbReference type="EMBL" id="QPID01000002">
    <property type="protein sequence ID" value="RCU51624.1"/>
    <property type="molecule type" value="Genomic_DNA"/>
</dbReference>
<protein>
    <submittedName>
        <fullName evidence="1">Uncharacterized protein</fullName>
    </submittedName>
</protein>
<dbReference type="RefSeq" id="WP_114337053.1">
    <property type="nucleotide sequence ID" value="NZ_QPID01000002.1"/>
</dbReference>